<dbReference type="EMBL" id="RDQH01000340">
    <property type="protein sequence ID" value="RXH77903.1"/>
    <property type="molecule type" value="Genomic_DNA"/>
</dbReference>
<reference evidence="4 5" key="1">
    <citation type="submission" date="2018-10" db="EMBL/GenBank/DDBJ databases">
        <title>A high-quality apple genome assembly.</title>
        <authorList>
            <person name="Hu J."/>
        </authorList>
    </citation>
    <scope>NUCLEOTIDE SEQUENCE [LARGE SCALE GENOMIC DNA]</scope>
    <source>
        <strain evidence="5">cv. HFTH1</strain>
        <tissue evidence="4">Young leaf</tissue>
    </source>
</reference>
<feature type="compositionally biased region" description="Basic and acidic residues" evidence="2">
    <location>
        <begin position="8"/>
        <end position="23"/>
    </location>
</feature>
<gene>
    <name evidence="4" type="ORF">DVH24_039874</name>
</gene>
<dbReference type="PROSITE" id="PS51222">
    <property type="entry name" value="DCD"/>
    <property type="match status" value="1"/>
</dbReference>
<evidence type="ECO:0000256" key="1">
    <source>
        <dbReference type="PROSITE-ProRule" id="PRU00221"/>
    </source>
</evidence>
<feature type="repeat" description="WD" evidence="1">
    <location>
        <begin position="248"/>
        <end position="290"/>
    </location>
</feature>
<dbReference type="SUPFAM" id="SSF50978">
    <property type="entry name" value="WD40 repeat-like"/>
    <property type="match status" value="1"/>
</dbReference>
<evidence type="ECO:0000256" key="2">
    <source>
        <dbReference type="SAM" id="MobiDB-lite"/>
    </source>
</evidence>
<feature type="compositionally biased region" description="Polar residues" evidence="2">
    <location>
        <begin position="867"/>
        <end position="887"/>
    </location>
</feature>
<keyword evidence="1" id="KW-0853">WD repeat</keyword>
<dbReference type="Pfam" id="PF10539">
    <property type="entry name" value="Dev_Cell_Death"/>
    <property type="match status" value="1"/>
</dbReference>
<dbReference type="InterPro" id="IPR013989">
    <property type="entry name" value="Dev_and_cell_death_domain"/>
</dbReference>
<dbReference type="AlphaFoldDB" id="A0A498I9V8"/>
<dbReference type="PROSITE" id="PS50082">
    <property type="entry name" value="WD_REPEATS_2"/>
    <property type="match status" value="1"/>
</dbReference>
<comment type="caution">
    <text evidence="4">The sequence shown here is derived from an EMBL/GenBank/DDBJ whole genome shotgun (WGS) entry which is preliminary data.</text>
</comment>
<feature type="domain" description="DCD" evidence="3">
    <location>
        <begin position="661"/>
        <end position="789"/>
    </location>
</feature>
<evidence type="ECO:0000259" key="3">
    <source>
        <dbReference type="PROSITE" id="PS51222"/>
    </source>
</evidence>
<dbReference type="InterPro" id="IPR015943">
    <property type="entry name" value="WD40/YVTN_repeat-like_dom_sf"/>
</dbReference>
<evidence type="ECO:0000313" key="4">
    <source>
        <dbReference type="EMBL" id="RXH77903.1"/>
    </source>
</evidence>
<sequence length="1106" mass="124080">MVTSLSRDGQHALLRDGKPKTEEVENTDDDGGGGKQTENKTNMAEEENGYPDSRQEQEEALVALIEHRTREVHHLRQRVNYYKTQLGETEKRLTDAEIKLARLRRQDKVGSTRRSPGGGTRSPKVERRSTSPIHLNEGSRHQHQSKTELFIPAVSSKVSHPTMVAGSSGKNPVNSSAQASPSVSCQSISANRTKGDKSYRNSSKQDVEVQDNGKKRKFEQKEHKELVPLVRTSSQPCKINCYASSHISSQHKRKLRSLSLCPVNDQLFVTSALDGVVNFWQVQSKGSSASRLSSTDCASPNRRWPEDIAWHPDGNRLFSVYSADGGDSQVSVLDLNRTQGKGRVTFFKDKPHVRGIINNIVFPPWEDTCFVTGGSDHAVIIWKEADAENVWKPKTLHRNMHSSAVMGVAGMFQKQIILSAGADKRIVGFDANTGRAEFKHQIESKCMSVLPNPCDFNIFMVQSGTHEKQLRLFDIRLRQTEIHAFGWKQESSESQSALINQAWSPDGLYISSGTADPLIHIFDIRYNANKPSQSISAHQKRVFKAVWLHSCPLLISISSDLNIGLHKTTFFTSVSCSGYEIVNGILLCLALPKWWLATFLLVFNMTERRYDGFENKGPIVYHTSAKYYPAPAPSNYAYDHVSASACANEDHGVHKDTLGLEDFSGYIFMCNGRTKPECYLYRVFGLPAGRREVIERIRPGTKLFLFDYDVKFLYGVYEATTAGKMNLERTAFGGSFPAQVRFRIYKECLPLPESDFKHAILDNYQKGSKKFNPILNCQQVSHLLSLFHPLTTQSTVKYDNSYIKDQYPRLPPSGATYYNSMHLSQAPQVLVPQYVPQAVLVQQRDCRGSTGNTGLFHHADQPAVPNAGSQSAMPTQSTEEQFQSPASLPSMKDPTASLIYGSLTSPMLESQPQYIQPSVVHQQPASYGYMSYMGYIYPAVQQQAMPAPNQTYYSAQVAHSYSAELPASQAPTSYESYHRHKATHDEVPTDQQTSLGYGYNQLPLKTETGTNLQQGNAAEYYIYQVPTVQYDDLWISLEVMLQNSTRNRIPILTALLNIFCDSIRKTEPMRNHGWEEEVDSHVDVVCEMGSESDREVDHPPSMIESQ</sequence>
<feature type="compositionally biased region" description="Basic and acidic residues" evidence="2">
    <location>
        <begin position="193"/>
        <end position="222"/>
    </location>
</feature>
<dbReference type="Gene3D" id="2.130.10.10">
    <property type="entry name" value="YVTN repeat-like/Quinoprotein amine dehydrogenase"/>
    <property type="match status" value="2"/>
</dbReference>
<name>A0A498I9V8_MALDO</name>
<feature type="region of interest" description="Disordered" evidence="2">
    <location>
        <begin position="160"/>
        <end position="222"/>
    </location>
</feature>
<feature type="region of interest" description="Disordered" evidence="2">
    <location>
        <begin position="104"/>
        <end position="145"/>
    </location>
</feature>
<accession>A0A498I9V8</accession>
<proteinExistence type="predicted"/>
<feature type="region of interest" description="Disordered" evidence="2">
    <location>
        <begin position="1"/>
        <end position="57"/>
    </location>
</feature>
<dbReference type="InterPro" id="IPR001680">
    <property type="entry name" value="WD40_rpt"/>
</dbReference>
<dbReference type="InterPro" id="IPR036322">
    <property type="entry name" value="WD40_repeat_dom_sf"/>
</dbReference>
<keyword evidence="5" id="KW-1185">Reference proteome</keyword>
<feature type="compositionally biased region" description="Polar residues" evidence="2">
    <location>
        <begin position="168"/>
        <end position="192"/>
    </location>
</feature>
<evidence type="ECO:0000313" key="5">
    <source>
        <dbReference type="Proteomes" id="UP000290289"/>
    </source>
</evidence>
<dbReference type="PANTHER" id="PTHR47232:SF1">
    <property type="entry name" value="TRANSDUCIN FAMILY PROTEIN _ WD-40 REPEAT FAMILY PROTEIN"/>
    <property type="match status" value="1"/>
</dbReference>
<protein>
    <recommendedName>
        <fullName evidence="3">DCD domain-containing protein</fullName>
    </recommendedName>
</protein>
<dbReference type="SMART" id="SM00767">
    <property type="entry name" value="DCD"/>
    <property type="match status" value="1"/>
</dbReference>
<dbReference type="STRING" id="3750.A0A498I9V8"/>
<organism evidence="4 5">
    <name type="scientific">Malus domestica</name>
    <name type="common">Apple</name>
    <name type="synonym">Pyrus malus</name>
    <dbReference type="NCBI Taxonomy" id="3750"/>
    <lineage>
        <taxon>Eukaryota</taxon>
        <taxon>Viridiplantae</taxon>
        <taxon>Streptophyta</taxon>
        <taxon>Embryophyta</taxon>
        <taxon>Tracheophyta</taxon>
        <taxon>Spermatophyta</taxon>
        <taxon>Magnoliopsida</taxon>
        <taxon>eudicotyledons</taxon>
        <taxon>Gunneridae</taxon>
        <taxon>Pentapetalae</taxon>
        <taxon>rosids</taxon>
        <taxon>fabids</taxon>
        <taxon>Rosales</taxon>
        <taxon>Rosaceae</taxon>
        <taxon>Amygdaloideae</taxon>
        <taxon>Maleae</taxon>
        <taxon>Malus</taxon>
    </lineage>
</organism>
<feature type="region of interest" description="Disordered" evidence="2">
    <location>
        <begin position="851"/>
        <end position="893"/>
    </location>
</feature>
<dbReference type="Proteomes" id="UP000290289">
    <property type="component" value="Chromosome 14"/>
</dbReference>
<dbReference type="SMART" id="SM00320">
    <property type="entry name" value="WD40"/>
    <property type="match status" value="5"/>
</dbReference>
<dbReference type="PANTHER" id="PTHR47232">
    <property type="entry name" value="TRANSDUCIN FAMILY PROTEIN / WD-40 REPEAT FAMILY PROTEIN"/>
    <property type="match status" value="1"/>
</dbReference>